<accession>A0A6P5EFD1</accession>
<evidence type="ECO:0000256" key="7">
    <source>
        <dbReference type="PROSITE-ProRule" id="PRU00221"/>
    </source>
</evidence>
<dbReference type="SMART" id="SM00320">
    <property type="entry name" value="WD40"/>
    <property type="match status" value="3"/>
</dbReference>
<comment type="subcellular location">
    <subcellularLocation>
        <location evidence="1">Cytoplasm</location>
        <location evidence="1">P-body</location>
    </subcellularLocation>
</comment>
<dbReference type="PANTHER" id="PTHR15598:SF5">
    <property type="entry name" value="ENHANCER OF MRNA-DECAPPING PROTEIN 4"/>
    <property type="match status" value="1"/>
</dbReference>
<dbReference type="OrthoDB" id="21128at2759"/>
<dbReference type="Gene3D" id="2.130.10.10">
    <property type="entry name" value="YVTN repeat-like/Quinoprotein amine dehydrogenase"/>
    <property type="match status" value="1"/>
</dbReference>
<dbReference type="InterPro" id="IPR044938">
    <property type="entry name" value="EDC4_C_sf"/>
</dbReference>
<evidence type="ECO:0000259" key="10">
    <source>
        <dbReference type="Pfam" id="PF21289"/>
    </source>
</evidence>
<feature type="region of interest" description="Disordered" evidence="8">
    <location>
        <begin position="627"/>
        <end position="689"/>
    </location>
</feature>
<protein>
    <submittedName>
        <fullName evidence="12">Enhancer of mRNA-decapping protein 4-like</fullName>
    </submittedName>
</protein>
<reference evidence="11" key="1">
    <citation type="journal article" date="2015" name="Nat. Genet.">
        <title>The pineapple genome and the evolution of CAM photosynthesis.</title>
        <authorList>
            <person name="Ming R."/>
            <person name="VanBuren R."/>
            <person name="Wai C.M."/>
            <person name="Tang H."/>
            <person name="Schatz M.C."/>
            <person name="Bowers J.E."/>
            <person name="Lyons E."/>
            <person name="Wang M.L."/>
            <person name="Chen J."/>
            <person name="Biggers E."/>
            <person name="Zhang J."/>
            <person name="Huang L."/>
            <person name="Zhang L."/>
            <person name="Miao W."/>
            <person name="Zhang J."/>
            <person name="Ye Z."/>
            <person name="Miao C."/>
            <person name="Lin Z."/>
            <person name="Wang H."/>
            <person name="Zhou H."/>
            <person name="Yim W.C."/>
            <person name="Priest H.D."/>
            <person name="Zheng C."/>
            <person name="Woodhouse M."/>
            <person name="Edger P.P."/>
            <person name="Guyot R."/>
            <person name="Guo H.B."/>
            <person name="Guo H."/>
            <person name="Zheng G."/>
            <person name="Singh R."/>
            <person name="Sharma A."/>
            <person name="Min X."/>
            <person name="Zheng Y."/>
            <person name="Lee H."/>
            <person name="Gurtowski J."/>
            <person name="Sedlazeck F.J."/>
            <person name="Harkess A."/>
            <person name="McKain M.R."/>
            <person name="Liao Z."/>
            <person name="Fang J."/>
            <person name="Liu J."/>
            <person name="Zhang X."/>
            <person name="Zhang Q."/>
            <person name="Hu W."/>
            <person name="Qin Y."/>
            <person name="Wang K."/>
            <person name="Chen L.Y."/>
            <person name="Shirley N."/>
            <person name="Lin Y.R."/>
            <person name="Liu L.Y."/>
            <person name="Hernandez A.G."/>
            <person name="Wright C.L."/>
            <person name="Bulone V."/>
            <person name="Tuskan G.A."/>
            <person name="Heath K."/>
            <person name="Zee F."/>
            <person name="Moore P.H."/>
            <person name="Sunkar R."/>
            <person name="Leebens-Mack J.H."/>
            <person name="Mockler T."/>
            <person name="Bennetzen J.L."/>
            <person name="Freeling M."/>
            <person name="Sankoff D."/>
            <person name="Paterson A.H."/>
            <person name="Zhu X."/>
            <person name="Yang X."/>
            <person name="Smith J.A."/>
            <person name="Cushman J.C."/>
            <person name="Paull R.E."/>
            <person name="Yu Q."/>
        </authorList>
    </citation>
    <scope>NUCLEOTIDE SEQUENCE [LARGE SCALE GENOMIC DNA]</scope>
    <source>
        <strain evidence="11">cv. F153</strain>
    </source>
</reference>
<feature type="domain" description="Enhancer of mRNA-decapping protein 4 C-terminal" evidence="10">
    <location>
        <begin position="1200"/>
        <end position="1301"/>
    </location>
</feature>
<evidence type="ECO:0000256" key="1">
    <source>
        <dbReference type="ARBA" id="ARBA00004201"/>
    </source>
</evidence>
<evidence type="ECO:0000256" key="2">
    <source>
        <dbReference type="ARBA" id="ARBA00009639"/>
    </source>
</evidence>
<evidence type="ECO:0000313" key="11">
    <source>
        <dbReference type="Proteomes" id="UP000515123"/>
    </source>
</evidence>
<dbReference type="InterPro" id="IPR001680">
    <property type="entry name" value="WD40_rpt"/>
</dbReference>
<evidence type="ECO:0000256" key="4">
    <source>
        <dbReference type="ARBA" id="ARBA00022574"/>
    </source>
</evidence>
<organism evidence="11 12">
    <name type="scientific">Ananas comosus</name>
    <name type="common">Pineapple</name>
    <name type="synonym">Ananas ananas</name>
    <dbReference type="NCBI Taxonomy" id="4615"/>
    <lineage>
        <taxon>Eukaryota</taxon>
        <taxon>Viridiplantae</taxon>
        <taxon>Streptophyta</taxon>
        <taxon>Embryophyta</taxon>
        <taxon>Tracheophyta</taxon>
        <taxon>Spermatophyta</taxon>
        <taxon>Magnoliopsida</taxon>
        <taxon>Liliopsida</taxon>
        <taxon>Poales</taxon>
        <taxon>Bromeliaceae</taxon>
        <taxon>Bromelioideae</taxon>
        <taxon>Ananas</taxon>
    </lineage>
</organism>
<dbReference type="InterPro" id="IPR032401">
    <property type="entry name" value="EDC4_WD40"/>
</dbReference>
<dbReference type="RefSeq" id="XP_020080368.1">
    <property type="nucleotide sequence ID" value="XM_020224779.1"/>
</dbReference>
<dbReference type="PANTHER" id="PTHR15598">
    <property type="entry name" value="ENHANCER OF MRNA-DECAPPING PROTEIN 4"/>
    <property type="match status" value="1"/>
</dbReference>
<evidence type="ECO:0000256" key="6">
    <source>
        <dbReference type="ARBA" id="ARBA00023054"/>
    </source>
</evidence>
<feature type="compositionally biased region" description="Low complexity" evidence="8">
    <location>
        <begin position="28"/>
        <end position="38"/>
    </location>
</feature>
<feature type="compositionally biased region" description="Low complexity" evidence="8">
    <location>
        <begin position="591"/>
        <end position="601"/>
    </location>
</feature>
<dbReference type="Pfam" id="PF16529">
    <property type="entry name" value="Ge1_WD40"/>
    <property type="match status" value="1"/>
</dbReference>
<feature type="compositionally biased region" description="Basic residues" evidence="8">
    <location>
        <begin position="168"/>
        <end position="177"/>
    </location>
</feature>
<proteinExistence type="inferred from homology"/>
<dbReference type="GO" id="GO:0000932">
    <property type="term" value="C:P-body"/>
    <property type="evidence" value="ECO:0007669"/>
    <property type="project" value="UniProtKB-SubCell"/>
</dbReference>
<dbReference type="InterPro" id="IPR049404">
    <property type="entry name" value="EDC4_C"/>
</dbReference>
<dbReference type="FunFam" id="1.10.220.100:FF:000001">
    <property type="entry name" value="Enhancer of mRNA-decapping protein 4"/>
    <property type="match status" value="1"/>
</dbReference>
<feature type="compositionally biased region" description="Low complexity" evidence="8">
    <location>
        <begin position="869"/>
        <end position="889"/>
    </location>
</feature>
<dbReference type="Pfam" id="PF21289">
    <property type="entry name" value="EDC4_C"/>
    <property type="match status" value="1"/>
</dbReference>
<evidence type="ECO:0000256" key="3">
    <source>
        <dbReference type="ARBA" id="ARBA00022490"/>
    </source>
</evidence>
<feature type="region of interest" description="Disordered" evidence="8">
    <location>
        <begin position="768"/>
        <end position="800"/>
    </location>
</feature>
<keyword evidence="6" id="KW-0175">Coiled coil</keyword>
<feature type="region of interest" description="Disordered" evidence="8">
    <location>
        <begin position="108"/>
        <end position="181"/>
    </location>
</feature>
<feature type="region of interest" description="Disordered" evidence="8">
    <location>
        <begin position="1"/>
        <end position="38"/>
    </location>
</feature>
<evidence type="ECO:0000259" key="9">
    <source>
        <dbReference type="Pfam" id="PF16529"/>
    </source>
</evidence>
<keyword evidence="4 7" id="KW-0853">WD repeat</keyword>
<feature type="compositionally biased region" description="Polar residues" evidence="8">
    <location>
        <begin position="661"/>
        <end position="674"/>
    </location>
</feature>
<name>A0A6P5EFD1_ANACO</name>
<dbReference type="PROSITE" id="PS50294">
    <property type="entry name" value="WD_REPEATS_REGION"/>
    <property type="match status" value="1"/>
</dbReference>
<dbReference type="InterPro" id="IPR015943">
    <property type="entry name" value="WD40/YVTN_repeat-like_dom_sf"/>
</dbReference>
<gene>
    <name evidence="12" type="primary">LOC109704039</name>
</gene>
<comment type="similarity">
    <text evidence="2">Belongs to the WD repeat EDC4 family.</text>
</comment>
<dbReference type="GeneID" id="109704039"/>
<keyword evidence="11" id="KW-1185">Reference proteome</keyword>
<evidence type="ECO:0000256" key="8">
    <source>
        <dbReference type="SAM" id="MobiDB-lite"/>
    </source>
</evidence>
<feature type="region of interest" description="Disordered" evidence="8">
    <location>
        <begin position="571"/>
        <end position="601"/>
    </location>
</feature>
<dbReference type="SUPFAM" id="SSF50978">
    <property type="entry name" value="WD40 repeat-like"/>
    <property type="match status" value="1"/>
</dbReference>
<dbReference type="PROSITE" id="PS50082">
    <property type="entry name" value="WD_REPEATS_2"/>
    <property type="match status" value="2"/>
</dbReference>
<dbReference type="GO" id="GO:0031087">
    <property type="term" value="P:deadenylation-independent decapping of nuclear-transcribed mRNA"/>
    <property type="evidence" value="ECO:0007669"/>
    <property type="project" value="InterPro"/>
</dbReference>
<dbReference type="InterPro" id="IPR036322">
    <property type="entry name" value="WD40_repeat_dom_sf"/>
</dbReference>
<feature type="domain" description="Enhancer of mRNA-decapping protein 4 WD40 repeat region" evidence="9">
    <location>
        <begin position="241"/>
        <end position="502"/>
    </location>
</feature>
<dbReference type="Proteomes" id="UP000515123">
    <property type="component" value="Unplaced"/>
</dbReference>
<dbReference type="InterPro" id="IPR045152">
    <property type="entry name" value="EDC4-like"/>
</dbReference>
<dbReference type="Gene3D" id="1.10.220.100">
    <property type="entry name" value="conserved c-terminal region of ge- 1"/>
    <property type="match status" value="1"/>
</dbReference>
<reference evidence="12" key="2">
    <citation type="submission" date="2025-08" db="UniProtKB">
        <authorList>
            <consortium name="RefSeq"/>
        </authorList>
    </citation>
    <scope>IDENTIFICATION</scope>
    <source>
        <tissue evidence="12">Leaf</tissue>
    </source>
</reference>
<sequence length="1331" mass="144572">MPRSSSKPHTNTTTTTTATTDFFAAGPTRLPSASSAASLRLPTSLLADRSISYAPANPAADSPPLPPLLPPAATPIRLTLTLSPWCPHHEQPSLLPSPIESAVSQAPVLSSKSVDPAAAGRHHRRRVLMRKNARGARLGGGKRRCIDVELENAGRRKPPSAPSDPKSRVQHRIRDHRPRPTDCVIHGPYIGRAKLREQSGAQHQHARSDRCFGHTQQLLFPCFLKEVNAACILIGYATSAHRVTDMAFFAEDVQLLASASADGRVFIWKIDEGPDKENKPQITAKIVTAIQIVGDGESYHPRICWHSHKQEILFVGIGSIVLKIDTIKVGRGKGFSAEEPLKCPIEKLIDGVQLIGKHDGDVTDLSISQWMTTRLASASKDGTVKIWDERKAVALSTLRPHDGQAVNSVAFLTSPDRPDHINLVTAGPLSREVKIWASTSDEGWLLPSDSESWWCNQTLELRSTSESQLEEAFFNQVVILPRTSLLILANAKKNAIYAIHIDYSPCPASTRMDYIADFTVAMPILSLTANSDCLDGEQVVQLYCVQTMAIQQYALDLAVCLPPPIDNAGIKRDPSYSHISNKSNSGGVAEPSLGSPLLKPSPIDCSNEKTITSTLSADASATEITTSPVPLLFGPSGRLPSLKSSSQGSEQGQSLGDHDTLITSASDVSSVNNKSGKDETSAGQNQTDTSFVPATHVMFKVGGNTTHLVTPSEILSGAISSSEDNHVNQGLKCEEEKIQGVVADNNNKRAGVEVKVVEKSRSNENLELDGRKIPEVLQEENNEKLPKSLESNSQMANRGPLLTDTHRVEESRFAEDSAISESLEHSSVTGWEADKDSSKDMPEKFEESAVATASDSLLFDKEEQKVKKSQVPSTQSPSSSPYNSTDSVNEPGNREIVFLSDVALPQISAVQDALNQLITMQKDMQMKLSDMVAVPVAKEGKRIEAALGRSMEKSVKANFDALWARFQEENAKREKIEKDRLQHIANVITNCINKDLPSLLERALKKEISALGPIVARALTPVIEKAISSAVADSFQRGVVDKAVNQLDKSLNSKLEVSLTRQIQTQFQTSGKQALQDALKSSLESSVIPAFEQACKSTFEQIDAAFRKGMSERATAAQQQLEAAHTPLAIALRDAINSASSITQSFTAELVDGQRKLLALVAAGNTKALNPIAVQTNNGLIAARPDMAETPPDPKRELSRLISEHKYEEAFMSALQRSDVSIVSWLCSQVDLRKICSTVPLCLNQGVLLALLQQLACDIANDTSRKVAWMTDVAVAINPSDPMISLHVRPIFEQVYNILGHQRSLPTVTPAESSNIRLLMHVVNSVLLSCK</sequence>
<feature type="repeat" description="WD" evidence="7">
    <location>
        <begin position="249"/>
        <end position="278"/>
    </location>
</feature>
<evidence type="ECO:0000256" key="5">
    <source>
        <dbReference type="ARBA" id="ARBA00022737"/>
    </source>
</evidence>
<keyword evidence="3" id="KW-0963">Cytoplasm</keyword>
<feature type="compositionally biased region" description="Polar residues" evidence="8">
    <location>
        <begin position="577"/>
        <end position="586"/>
    </location>
</feature>
<feature type="compositionally biased region" description="Basic residues" evidence="8">
    <location>
        <begin position="120"/>
        <end position="134"/>
    </location>
</feature>
<feature type="compositionally biased region" description="Basic and acidic residues" evidence="8">
    <location>
        <begin position="832"/>
        <end position="847"/>
    </location>
</feature>
<feature type="compositionally biased region" description="Low complexity" evidence="8">
    <location>
        <begin position="10"/>
        <end position="20"/>
    </location>
</feature>
<feature type="region of interest" description="Disordered" evidence="8">
    <location>
        <begin position="812"/>
        <end position="891"/>
    </location>
</feature>
<keyword evidence="5" id="KW-0677">Repeat</keyword>
<feature type="compositionally biased region" description="Low complexity" evidence="8">
    <location>
        <begin position="639"/>
        <end position="655"/>
    </location>
</feature>
<evidence type="ECO:0000313" key="12">
    <source>
        <dbReference type="RefSeq" id="XP_020080368.1"/>
    </source>
</evidence>
<feature type="repeat" description="WD" evidence="7">
    <location>
        <begin position="355"/>
        <end position="397"/>
    </location>
</feature>